<protein>
    <submittedName>
        <fullName evidence="1">Uncharacterized protein</fullName>
    </submittedName>
</protein>
<evidence type="ECO:0000313" key="2">
    <source>
        <dbReference type="Proteomes" id="UP000199421"/>
    </source>
</evidence>
<dbReference type="EMBL" id="FOAF01000001">
    <property type="protein sequence ID" value="SEL15344.1"/>
    <property type="molecule type" value="Genomic_DNA"/>
</dbReference>
<gene>
    <name evidence="1" type="ORF">SAMN05661044_02148</name>
</gene>
<dbReference type="STRING" id="407022.SAMN05661044_02148"/>
<organism evidence="1 2">
    <name type="scientific">Olivibacter domesticus</name>
    <name type="common">Pseudosphingobacterium domesticum</name>
    <dbReference type="NCBI Taxonomy" id="407022"/>
    <lineage>
        <taxon>Bacteria</taxon>
        <taxon>Pseudomonadati</taxon>
        <taxon>Bacteroidota</taxon>
        <taxon>Sphingobacteriia</taxon>
        <taxon>Sphingobacteriales</taxon>
        <taxon>Sphingobacteriaceae</taxon>
        <taxon>Olivibacter</taxon>
    </lineage>
</organism>
<dbReference type="AlphaFoldDB" id="A0A1H7MVV8"/>
<evidence type="ECO:0000313" key="1">
    <source>
        <dbReference type="EMBL" id="SEL15344.1"/>
    </source>
</evidence>
<reference evidence="2" key="1">
    <citation type="submission" date="2016-10" db="EMBL/GenBank/DDBJ databases">
        <authorList>
            <person name="Varghese N."/>
            <person name="Submissions S."/>
        </authorList>
    </citation>
    <scope>NUCLEOTIDE SEQUENCE [LARGE SCALE GENOMIC DNA]</scope>
    <source>
        <strain evidence="2">DSM 18733</strain>
    </source>
</reference>
<accession>A0A1H7MVV8</accession>
<name>A0A1H7MVV8_OLID1</name>
<sequence>MLILLVSETTSLYQLIKIPKLYGHFMEHKALNPEVGFVDYLSMHYWGEDLNDDDDEKDMQLPFKKYDIHTPSFLFVPANKIFASKNHSWPIRSNFGPDKAQVYFNPALGSLFRPPRA</sequence>
<keyword evidence="2" id="KW-1185">Reference proteome</keyword>
<proteinExistence type="predicted"/>
<dbReference type="Proteomes" id="UP000199421">
    <property type="component" value="Unassembled WGS sequence"/>
</dbReference>